<dbReference type="EMBL" id="CM041539">
    <property type="protein sequence ID" value="KAI3367374.1"/>
    <property type="molecule type" value="Genomic_DNA"/>
</dbReference>
<organism evidence="1 2">
    <name type="scientific">Scortum barcoo</name>
    <name type="common">barcoo grunter</name>
    <dbReference type="NCBI Taxonomy" id="214431"/>
    <lineage>
        <taxon>Eukaryota</taxon>
        <taxon>Metazoa</taxon>
        <taxon>Chordata</taxon>
        <taxon>Craniata</taxon>
        <taxon>Vertebrata</taxon>
        <taxon>Euteleostomi</taxon>
        <taxon>Actinopterygii</taxon>
        <taxon>Neopterygii</taxon>
        <taxon>Teleostei</taxon>
        <taxon>Neoteleostei</taxon>
        <taxon>Acanthomorphata</taxon>
        <taxon>Eupercaria</taxon>
        <taxon>Centrarchiformes</taxon>
        <taxon>Terapontoidei</taxon>
        <taxon>Terapontidae</taxon>
        <taxon>Scortum</taxon>
    </lineage>
</organism>
<comment type="caution">
    <text evidence="1">The sequence shown here is derived from an EMBL/GenBank/DDBJ whole genome shotgun (WGS) entry which is preliminary data.</text>
</comment>
<accession>A0ACB8WIE5</accession>
<name>A0ACB8WIE5_9TELE</name>
<protein>
    <submittedName>
        <fullName evidence="1">Uncharacterized protein</fullName>
    </submittedName>
</protein>
<gene>
    <name evidence="1" type="ORF">L3Q82_026193</name>
</gene>
<keyword evidence="2" id="KW-1185">Reference proteome</keyword>
<sequence length="618" mass="67595">LSRTDRQTARCFSRCFLRLVCGKVSIMASKNTEETNVELQESKDAELKDAELKDAELKDAELKDAEMKDAEMKDAELKDAEMKDAEMKDAEMKDAAGLAPDADATEADVSEADLDQEEQEKQPMTGGGDRAEDAPSAGEEAEKNGSVRLKIPEEAEEATFTGLNKEELLRVAGTPGWVRTRWALLVVFWLGWLGMLVGAVLIILQAPRCRDLPSTNWWNDGPLYQIGNIQVFTDSRDLRGLEQKISSLSQLKVKGLVVGPIHVAPADEAMSLRFEEISPEAGNLDQFRGLVQAAHKKDISVVLDLTPNYQGSSGPWFSNVSVTSVAERLKSALVFWLKEGVDGVQLSGVERVAGLVPSLWADIRAIVQNGTDQRPNKRVLIGVTERSSAEDVSDILSSTGVDLLISRVLRPASTDATEHAQSVQFLYSAHSQTKLAWSLGGRAEGHLASLVGPALVKLHQLLLLTLPGTPVFNYGDEIGLMDEGTKFPRMLWDSDEELNGTLQEERAERLVCRSFFRGVSELRVKERSLLFGDFVLLANSSSSLAYLRVWDQSLRYLAVFNWAEEVAALQLSGAALPRQATVVLSTNSSVLPADGSVDLTDLRLGPGQAALLNFPYTG</sequence>
<feature type="non-terminal residue" evidence="1">
    <location>
        <position position="1"/>
    </location>
</feature>
<dbReference type="Proteomes" id="UP000831701">
    <property type="component" value="Chromosome 9"/>
</dbReference>
<evidence type="ECO:0000313" key="1">
    <source>
        <dbReference type="EMBL" id="KAI3367374.1"/>
    </source>
</evidence>
<reference evidence="1" key="1">
    <citation type="submission" date="2022-04" db="EMBL/GenBank/DDBJ databases">
        <title>Jade perch genome.</title>
        <authorList>
            <person name="Chao B."/>
        </authorList>
    </citation>
    <scope>NUCLEOTIDE SEQUENCE</scope>
    <source>
        <strain evidence="1">CB-2022</strain>
    </source>
</reference>
<evidence type="ECO:0000313" key="2">
    <source>
        <dbReference type="Proteomes" id="UP000831701"/>
    </source>
</evidence>
<proteinExistence type="predicted"/>